<dbReference type="GO" id="GO:0005829">
    <property type="term" value="C:cytosol"/>
    <property type="evidence" value="ECO:0007669"/>
    <property type="project" value="TreeGrafter"/>
</dbReference>
<evidence type="ECO:0000256" key="3">
    <source>
        <dbReference type="ARBA" id="ARBA00023163"/>
    </source>
</evidence>
<dbReference type="PROSITE" id="PS01124">
    <property type="entry name" value="HTH_ARAC_FAMILY_2"/>
    <property type="match status" value="1"/>
</dbReference>
<reference evidence="6" key="1">
    <citation type="submission" date="2016-10" db="EMBL/GenBank/DDBJ databases">
        <authorList>
            <person name="Varghese N."/>
            <person name="Submissions S."/>
        </authorList>
    </citation>
    <scope>NUCLEOTIDE SEQUENCE [LARGE SCALE GENOMIC DNA]</scope>
    <source>
        <strain evidence="6">Ah-143</strain>
    </source>
</reference>
<dbReference type="InterPro" id="IPR018060">
    <property type="entry name" value="HTH_AraC"/>
</dbReference>
<organism evidence="5 6">
    <name type="scientific">Kosakonia arachidis</name>
    <dbReference type="NCBI Taxonomy" id="551989"/>
    <lineage>
        <taxon>Bacteria</taxon>
        <taxon>Pseudomonadati</taxon>
        <taxon>Pseudomonadota</taxon>
        <taxon>Gammaproteobacteria</taxon>
        <taxon>Enterobacterales</taxon>
        <taxon>Enterobacteriaceae</taxon>
        <taxon>Kosakonia</taxon>
    </lineage>
</organism>
<evidence type="ECO:0000313" key="6">
    <source>
        <dbReference type="Proteomes" id="UP000199187"/>
    </source>
</evidence>
<dbReference type="InterPro" id="IPR020449">
    <property type="entry name" value="Tscrpt_reg_AraC-type_HTH"/>
</dbReference>
<dbReference type="InterPro" id="IPR009057">
    <property type="entry name" value="Homeodomain-like_sf"/>
</dbReference>
<dbReference type="AlphaFoldDB" id="A0A1I7DUP6"/>
<dbReference type="GO" id="GO:0003700">
    <property type="term" value="F:DNA-binding transcription factor activity"/>
    <property type="evidence" value="ECO:0007669"/>
    <property type="project" value="InterPro"/>
</dbReference>
<keyword evidence="2 5" id="KW-0238">DNA-binding</keyword>
<dbReference type="OrthoDB" id="9783876at2"/>
<dbReference type="EMBL" id="FPAU01000007">
    <property type="protein sequence ID" value="SFU15421.1"/>
    <property type="molecule type" value="Genomic_DNA"/>
</dbReference>
<gene>
    <name evidence="5" type="ORF">SAMN05192562_1073</name>
</gene>
<evidence type="ECO:0000256" key="2">
    <source>
        <dbReference type="ARBA" id="ARBA00023125"/>
    </source>
</evidence>
<name>A0A1I7DUP6_9ENTR</name>
<dbReference type="PRINTS" id="PR00032">
    <property type="entry name" value="HTHARAC"/>
</dbReference>
<dbReference type="SUPFAM" id="SSF46689">
    <property type="entry name" value="Homeodomain-like"/>
    <property type="match status" value="1"/>
</dbReference>
<feature type="domain" description="HTH araC/xylS-type" evidence="4">
    <location>
        <begin position="170"/>
        <end position="267"/>
    </location>
</feature>
<keyword evidence="1" id="KW-0805">Transcription regulation</keyword>
<protein>
    <submittedName>
        <fullName evidence="5">AraC-type DNA-binding protein</fullName>
    </submittedName>
</protein>
<evidence type="ECO:0000313" key="5">
    <source>
        <dbReference type="EMBL" id="SFU15421.1"/>
    </source>
</evidence>
<proteinExistence type="predicted"/>
<sequence>MTERKITSRTGVGSSAHVLQVQPLLAKNITVDEPTIILIRHGTKIIRWARNEIELTSGDAVIVGEGESFDIINTPCSLSGTYEADWLSFSSEVVTDYTCRNSRCTKINEAYALEATSESFRKSFYHTTDVFTDSASIPDALAIGRMHEMLGWLDEYGICFGAHLRNGIERKIRRLISSDASHTWNIKHVASQLGMSEATLRRKLTAENTSFSKLIADVRMCRALTLLQVTDLSVTQIALEVGYESPSKFSSRFRHRFGFGPGQVREEMITMGTQATLTREI</sequence>
<dbReference type="Pfam" id="PF12833">
    <property type="entry name" value="HTH_18"/>
    <property type="match status" value="1"/>
</dbReference>
<dbReference type="Proteomes" id="UP000199187">
    <property type="component" value="Unassembled WGS sequence"/>
</dbReference>
<dbReference type="PANTHER" id="PTHR47894">
    <property type="entry name" value="HTH-TYPE TRANSCRIPTIONAL REGULATOR GADX"/>
    <property type="match status" value="1"/>
</dbReference>
<accession>A0A1I7DUP6</accession>
<evidence type="ECO:0000256" key="1">
    <source>
        <dbReference type="ARBA" id="ARBA00023015"/>
    </source>
</evidence>
<dbReference type="RefSeq" id="WP_090125043.1">
    <property type="nucleotide sequence ID" value="NZ_CP045300.1"/>
</dbReference>
<keyword evidence="6" id="KW-1185">Reference proteome</keyword>
<evidence type="ECO:0000259" key="4">
    <source>
        <dbReference type="PROSITE" id="PS01124"/>
    </source>
</evidence>
<dbReference type="Gene3D" id="1.10.10.60">
    <property type="entry name" value="Homeodomain-like"/>
    <property type="match status" value="1"/>
</dbReference>
<dbReference type="GO" id="GO:0000976">
    <property type="term" value="F:transcription cis-regulatory region binding"/>
    <property type="evidence" value="ECO:0007669"/>
    <property type="project" value="TreeGrafter"/>
</dbReference>
<dbReference type="PANTHER" id="PTHR47894:SF4">
    <property type="entry name" value="HTH-TYPE TRANSCRIPTIONAL REGULATOR GADX"/>
    <property type="match status" value="1"/>
</dbReference>
<keyword evidence="3" id="KW-0804">Transcription</keyword>
<dbReference type="SMART" id="SM00342">
    <property type="entry name" value="HTH_ARAC"/>
    <property type="match status" value="1"/>
</dbReference>